<evidence type="ECO:0000313" key="3">
    <source>
        <dbReference type="Proteomes" id="UP001499924"/>
    </source>
</evidence>
<evidence type="ECO:0008006" key="4">
    <source>
        <dbReference type="Google" id="ProtNLM"/>
    </source>
</evidence>
<dbReference type="Proteomes" id="UP001499924">
    <property type="component" value="Unassembled WGS sequence"/>
</dbReference>
<feature type="chain" id="PRO_5045904848" description="Peptidase propeptide and YPEB domain-containing protein" evidence="1">
    <location>
        <begin position="27"/>
        <end position="110"/>
    </location>
</feature>
<keyword evidence="3" id="KW-1185">Reference proteome</keyword>
<dbReference type="EMBL" id="BAAAVV010000001">
    <property type="protein sequence ID" value="GAA3158112.1"/>
    <property type="molecule type" value="Genomic_DNA"/>
</dbReference>
<sequence length="110" mass="10881">MKRSTKIIAGTAFAAAVAAGAGVAAAGGSDDSGEGPDVPITGDALEQAERAALAETGGGRVTGTEVGDEESYYEVEVTLDDGSQVDVQLDEDFAVVGSDADVEDDDAGAD</sequence>
<reference evidence="3" key="1">
    <citation type="journal article" date="2019" name="Int. J. Syst. Evol. Microbiol.">
        <title>The Global Catalogue of Microorganisms (GCM) 10K type strain sequencing project: providing services to taxonomists for standard genome sequencing and annotation.</title>
        <authorList>
            <consortium name="The Broad Institute Genomics Platform"/>
            <consortium name="The Broad Institute Genome Sequencing Center for Infectious Disease"/>
            <person name="Wu L."/>
            <person name="Ma J."/>
        </authorList>
    </citation>
    <scope>NUCLEOTIDE SEQUENCE [LARGE SCALE GENOMIC DNA]</scope>
    <source>
        <strain evidence="3">JCM 15614</strain>
    </source>
</reference>
<feature type="signal peptide" evidence="1">
    <location>
        <begin position="1"/>
        <end position="26"/>
    </location>
</feature>
<accession>A0ABP6NVV2</accession>
<comment type="caution">
    <text evidence="2">The sequence shown here is derived from an EMBL/GenBank/DDBJ whole genome shotgun (WGS) entry which is preliminary data.</text>
</comment>
<evidence type="ECO:0000313" key="2">
    <source>
        <dbReference type="EMBL" id="GAA3158112.1"/>
    </source>
</evidence>
<organism evidence="2 3">
    <name type="scientific">Blastococcus jejuensis</name>
    <dbReference type="NCBI Taxonomy" id="351224"/>
    <lineage>
        <taxon>Bacteria</taxon>
        <taxon>Bacillati</taxon>
        <taxon>Actinomycetota</taxon>
        <taxon>Actinomycetes</taxon>
        <taxon>Geodermatophilales</taxon>
        <taxon>Geodermatophilaceae</taxon>
        <taxon>Blastococcus</taxon>
    </lineage>
</organism>
<evidence type="ECO:0000256" key="1">
    <source>
        <dbReference type="SAM" id="SignalP"/>
    </source>
</evidence>
<dbReference type="Gene3D" id="3.30.505.20">
    <property type="match status" value="1"/>
</dbReference>
<protein>
    <recommendedName>
        <fullName evidence="4">Peptidase propeptide and YPEB domain-containing protein</fullName>
    </recommendedName>
</protein>
<dbReference type="RefSeq" id="WP_344687116.1">
    <property type="nucleotide sequence ID" value="NZ_BAAAVV010000001.1"/>
</dbReference>
<gene>
    <name evidence="2" type="ORF">GCM10010531_06890</name>
</gene>
<keyword evidence="1" id="KW-0732">Signal</keyword>
<name>A0ABP6NVV2_9ACTN</name>
<proteinExistence type="predicted"/>